<keyword evidence="2" id="KW-1133">Transmembrane helix</keyword>
<dbReference type="GeneID" id="89970344"/>
<feature type="transmembrane region" description="Helical" evidence="2">
    <location>
        <begin position="21"/>
        <end position="42"/>
    </location>
</feature>
<feature type="transmembrane region" description="Helical" evidence="2">
    <location>
        <begin position="496"/>
        <end position="520"/>
    </location>
</feature>
<dbReference type="RefSeq" id="XP_064706600.1">
    <property type="nucleotide sequence ID" value="XM_064845746.1"/>
</dbReference>
<dbReference type="InterPro" id="IPR052744">
    <property type="entry name" value="GPAT/DAPAT"/>
</dbReference>
<feature type="region of interest" description="Disordered" evidence="1">
    <location>
        <begin position="698"/>
        <end position="717"/>
    </location>
</feature>
<keyword evidence="2" id="KW-0812">Transmembrane</keyword>
<reference evidence="4 5" key="1">
    <citation type="submission" date="2023-08" db="EMBL/GenBank/DDBJ databases">
        <title>Black Yeasts Isolated from many extreme environments.</title>
        <authorList>
            <person name="Coleine C."/>
            <person name="Stajich J.E."/>
            <person name="Selbmann L."/>
        </authorList>
    </citation>
    <scope>NUCLEOTIDE SEQUENCE [LARGE SCALE GENOMIC DNA]</scope>
    <source>
        <strain evidence="4 5">CCFEE 5792</strain>
    </source>
</reference>
<dbReference type="Proteomes" id="UP001358417">
    <property type="component" value="Unassembled WGS sequence"/>
</dbReference>
<feature type="compositionally biased region" description="Basic and acidic residues" evidence="1">
    <location>
        <begin position="731"/>
        <end position="763"/>
    </location>
</feature>
<feature type="region of interest" description="Disordered" evidence="1">
    <location>
        <begin position="644"/>
        <end position="683"/>
    </location>
</feature>
<dbReference type="GO" id="GO:0004366">
    <property type="term" value="F:glycerol-3-phosphate O-acyltransferase activity"/>
    <property type="evidence" value="ECO:0007669"/>
    <property type="project" value="TreeGrafter"/>
</dbReference>
<dbReference type="GO" id="GO:0016287">
    <property type="term" value="F:glycerone-phosphate O-acyltransferase activity"/>
    <property type="evidence" value="ECO:0007669"/>
    <property type="project" value="TreeGrafter"/>
</dbReference>
<dbReference type="SMART" id="SM00563">
    <property type="entry name" value="PlsC"/>
    <property type="match status" value="1"/>
</dbReference>
<evidence type="ECO:0000313" key="5">
    <source>
        <dbReference type="Proteomes" id="UP001358417"/>
    </source>
</evidence>
<gene>
    <name evidence="4" type="ORF">LTR84_002132</name>
</gene>
<sequence length="786" mass="86697">MANNTDTKPAPKRGKKRGNKLQIPWLYDLVLWSMSVLIDLFFREVYPRGAWKVPRTGPVILVAAPHANQFVDSLVLMRIMKSEAKRRISYLIAEKSTKRKFIGSLSTAIGAIPVGRALDKVKPATGKIFLPDQDNDPTLLQGVGTDFTNGQFEIGGLIVLPKVKGQSPSTEIAEILSPTQLRLKKAFKTPEAIEALTSNGLESGKNTPGGSSGPKVESRGTKFSVAPFVDQTKVYNAVFEELDADGCIGIFPEGGSHDRPDLLPLKAGVAIMALGALANNPDSGVKIIPIGMNYFHAHKFRSRAVIEFGHPIEVHPDQVAAYKAGDRRNAVGSLLETVFQGLVAVTQTSPDYDTLMLVQAARRLYNPTGKKLPLPLVVELNRRLVQGYTQYKDDPRVMKLKKDVLDYNRQLRTMGIRDHQVEWGNAARRPWWLILGILLYRLGELLFLGICTLPGLAMFWPVFVTTKVISVKKSREALAASTVKLQGRDVITTWKLLVAMAFAPALYAYYTIIITAWLVYNRRDGYYTHQVHWLLRAHTYVPNIMPTWLFSVLFLILCISITFAALRMGERGMDVVKSLPPLFAALDPRSSSRLIKLRESRQRLSAEVTDVINALGPEVFPDFDASRIVADPYKEGAYQSSYKAMPEEPRITGATEPTTPTSGAMEDKTPGTPTGKSFGLLPRNESFGNIGTFGFFASRPATPKSRSRSSSAGGALAAPSIKGFSTLDGKASFDEVSRQLRGAMRERGRKRGESEGGESHTESSWDMASDGQMTPPTEDEEPKKER</sequence>
<keyword evidence="5" id="KW-1185">Reference proteome</keyword>
<feature type="region of interest" description="Disordered" evidence="1">
    <location>
        <begin position="197"/>
        <end position="218"/>
    </location>
</feature>
<keyword evidence="2" id="KW-0472">Membrane</keyword>
<feature type="transmembrane region" description="Helical" evidence="2">
    <location>
        <begin position="540"/>
        <end position="566"/>
    </location>
</feature>
<dbReference type="GO" id="GO:0008654">
    <property type="term" value="P:phospholipid biosynthetic process"/>
    <property type="evidence" value="ECO:0007669"/>
    <property type="project" value="TreeGrafter"/>
</dbReference>
<evidence type="ECO:0000256" key="2">
    <source>
        <dbReference type="SAM" id="Phobius"/>
    </source>
</evidence>
<dbReference type="AlphaFoldDB" id="A0AAV9NAH5"/>
<evidence type="ECO:0000256" key="1">
    <source>
        <dbReference type="SAM" id="MobiDB-lite"/>
    </source>
</evidence>
<name>A0AAV9NAH5_9EURO</name>
<evidence type="ECO:0000259" key="3">
    <source>
        <dbReference type="SMART" id="SM00563"/>
    </source>
</evidence>
<dbReference type="SUPFAM" id="SSF69593">
    <property type="entry name" value="Glycerol-3-phosphate (1)-acyltransferase"/>
    <property type="match status" value="1"/>
</dbReference>
<feature type="domain" description="Phospholipid/glycerol acyltransferase" evidence="3">
    <location>
        <begin position="60"/>
        <end position="295"/>
    </location>
</feature>
<organism evidence="4 5">
    <name type="scientific">Exophiala bonariae</name>
    <dbReference type="NCBI Taxonomy" id="1690606"/>
    <lineage>
        <taxon>Eukaryota</taxon>
        <taxon>Fungi</taxon>
        <taxon>Dikarya</taxon>
        <taxon>Ascomycota</taxon>
        <taxon>Pezizomycotina</taxon>
        <taxon>Eurotiomycetes</taxon>
        <taxon>Chaetothyriomycetidae</taxon>
        <taxon>Chaetothyriales</taxon>
        <taxon>Herpotrichiellaceae</taxon>
        <taxon>Exophiala</taxon>
    </lineage>
</organism>
<feature type="transmembrane region" description="Helical" evidence="2">
    <location>
        <begin position="445"/>
        <end position="465"/>
    </location>
</feature>
<accession>A0AAV9NAH5</accession>
<comment type="caution">
    <text evidence="4">The sequence shown here is derived from an EMBL/GenBank/DDBJ whole genome shotgun (WGS) entry which is preliminary data.</text>
</comment>
<evidence type="ECO:0000313" key="4">
    <source>
        <dbReference type="EMBL" id="KAK5053158.1"/>
    </source>
</evidence>
<protein>
    <recommendedName>
        <fullName evidence="3">Phospholipid/glycerol acyltransferase domain-containing protein</fullName>
    </recommendedName>
</protein>
<feature type="compositionally biased region" description="Polar residues" evidence="1">
    <location>
        <begin position="197"/>
        <end position="209"/>
    </location>
</feature>
<proteinExistence type="predicted"/>
<dbReference type="PANTHER" id="PTHR31605:SF0">
    <property type="entry name" value="GLYCEROL-3-PHOSPHATE O-ACYLTRANSFERASE 1"/>
    <property type="match status" value="1"/>
</dbReference>
<dbReference type="Pfam" id="PF01553">
    <property type="entry name" value="Acyltransferase"/>
    <property type="match status" value="1"/>
</dbReference>
<dbReference type="PANTHER" id="PTHR31605">
    <property type="entry name" value="GLYCEROL-3-PHOSPHATE O-ACYLTRANSFERASE 1"/>
    <property type="match status" value="1"/>
</dbReference>
<dbReference type="InterPro" id="IPR002123">
    <property type="entry name" value="Plipid/glycerol_acylTrfase"/>
</dbReference>
<dbReference type="EMBL" id="JAVRRD010000012">
    <property type="protein sequence ID" value="KAK5053158.1"/>
    <property type="molecule type" value="Genomic_DNA"/>
</dbReference>
<feature type="region of interest" description="Disordered" evidence="1">
    <location>
        <begin position="725"/>
        <end position="786"/>
    </location>
</feature>